<comment type="caution">
    <text evidence="12">The sequence shown here is derived from an EMBL/GenBank/DDBJ whole genome shotgun (WGS) entry which is preliminary data.</text>
</comment>
<sequence>MLNARHRGFSLIELLVAVSVLAILMAMAIPNFTTWIRNARVRTVAESLQSSIRLAQAEAQRRNQTVVLFRTNSKDCLPTSTADAAGAQWQIRSVPNPLMTDDIPVAIQCGVLTDVSAGVNLTSPTPGTGTAVCFAGDGRQTTLTNPTSIGLDCTAAATTYLVAPAASSAENRPLQLDVSLSGAVRMCDPGKASTAPDSCRR</sequence>
<dbReference type="SUPFAM" id="SSF54523">
    <property type="entry name" value="Pili subunits"/>
    <property type="match status" value="1"/>
</dbReference>
<dbReference type="RefSeq" id="WP_056874237.1">
    <property type="nucleotide sequence ID" value="NZ_JAVDXQ010000004.1"/>
</dbReference>
<evidence type="ECO:0000256" key="10">
    <source>
        <dbReference type="ARBA" id="ARBA00030775"/>
    </source>
</evidence>
<dbReference type="PROSITE" id="PS00409">
    <property type="entry name" value="PROKAR_NTER_METHYL"/>
    <property type="match status" value="1"/>
</dbReference>
<evidence type="ECO:0000313" key="13">
    <source>
        <dbReference type="Proteomes" id="UP001180536"/>
    </source>
</evidence>
<evidence type="ECO:0000256" key="9">
    <source>
        <dbReference type="ARBA" id="ARBA00025772"/>
    </source>
</evidence>
<dbReference type="InterPro" id="IPR012902">
    <property type="entry name" value="N_methyl_site"/>
</dbReference>
<accession>A0ABU1ZBJ6</accession>
<gene>
    <name evidence="12" type="ORF">J2X16_003338</name>
</gene>
<keyword evidence="3" id="KW-1003">Cell membrane</keyword>
<proteinExistence type="inferred from homology"/>
<evidence type="ECO:0000256" key="4">
    <source>
        <dbReference type="ARBA" id="ARBA00022481"/>
    </source>
</evidence>
<keyword evidence="4" id="KW-0488">Methylation</keyword>
<comment type="subcellular location">
    <subcellularLocation>
        <location evidence="1">Cell inner membrane</location>
        <topology evidence="1">Single-pass membrane protein</topology>
    </subcellularLocation>
</comment>
<evidence type="ECO:0000256" key="6">
    <source>
        <dbReference type="ARBA" id="ARBA00022692"/>
    </source>
</evidence>
<dbReference type="Gene3D" id="3.30.700.10">
    <property type="entry name" value="Glycoprotein, Type 4 Pilin"/>
    <property type="match status" value="1"/>
</dbReference>
<dbReference type="NCBIfam" id="TIGR02532">
    <property type="entry name" value="IV_pilin_GFxxxE"/>
    <property type="match status" value="1"/>
</dbReference>
<dbReference type="InterPro" id="IPR045584">
    <property type="entry name" value="Pilin-like"/>
</dbReference>
<reference evidence="12 13" key="1">
    <citation type="submission" date="2023-07" db="EMBL/GenBank/DDBJ databases">
        <title>Sorghum-associated microbial communities from plants grown in Nebraska, USA.</title>
        <authorList>
            <person name="Schachtman D."/>
        </authorList>
    </citation>
    <scope>NUCLEOTIDE SEQUENCE [LARGE SCALE GENOMIC DNA]</scope>
    <source>
        <strain evidence="12 13">BE310</strain>
    </source>
</reference>
<evidence type="ECO:0000256" key="1">
    <source>
        <dbReference type="ARBA" id="ARBA00004377"/>
    </source>
</evidence>
<evidence type="ECO:0000256" key="3">
    <source>
        <dbReference type="ARBA" id="ARBA00022475"/>
    </source>
</evidence>
<name>A0ABU1ZBJ6_9BURK</name>
<evidence type="ECO:0000256" key="8">
    <source>
        <dbReference type="ARBA" id="ARBA00023136"/>
    </source>
</evidence>
<keyword evidence="6" id="KW-0812">Transmembrane</keyword>
<dbReference type="EMBL" id="JAVDXQ010000004">
    <property type="protein sequence ID" value="MDR7297989.1"/>
    <property type="molecule type" value="Genomic_DNA"/>
</dbReference>
<dbReference type="InterPro" id="IPR022346">
    <property type="entry name" value="T2SS_GspH"/>
</dbReference>
<keyword evidence="13" id="KW-1185">Reference proteome</keyword>
<dbReference type="Pfam" id="PF07963">
    <property type="entry name" value="N_methyl"/>
    <property type="match status" value="1"/>
</dbReference>
<feature type="domain" description="General secretion pathway GspH" evidence="11">
    <location>
        <begin position="45"/>
        <end position="155"/>
    </location>
</feature>
<evidence type="ECO:0000256" key="7">
    <source>
        <dbReference type="ARBA" id="ARBA00022989"/>
    </source>
</evidence>
<protein>
    <recommendedName>
        <fullName evidence="2">Type II secretion system protein H</fullName>
    </recommendedName>
    <alternativeName>
        <fullName evidence="10">General secretion pathway protein H</fullName>
    </alternativeName>
</protein>
<evidence type="ECO:0000313" key="12">
    <source>
        <dbReference type="EMBL" id="MDR7297989.1"/>
    </source>
</evidence>
<comment type="similarity">
    <text evidence="9">Belongs to the GSP H family.</text>
</comment>
<evidence type="ECO:0000256" key="5">
    <source>
        <dbReference type="ARBA" id="ARBA00022519"/>
    </source>
</evidence>
<evidence type="ECO:0000259" key="11">
    <source>
        <dbReference type="Pfam" id="PF12019"/>
    </source>
</evidence>
<organism evidence="12 13">
    <name type="scientific">Pelomonas aquatica</name>
    <dbReference type="NCBI Taxonomy" id="431058"/>
    <lineage>
        <taxon>Bacteria</taxon>
        <taxon>Pseudomonadati</taxon>
        <taxon>Pseudomonadota</taxon>
        <taxon>Betaproteobacteria</taxon>
        <taxon>Burkholderiales</taxon>
        <taxon>Sphaerotilaceae</taxon>
        <taxon>Roseateles</taxon>
    </lineage>
</organism>
<evidence type="ECO:0000256" key="2">
    <source>
        <dbReference type="ARBA" id="ARBA00021549"/>
    </source>
</evidence>
<dbReference type="Pfam" id="PF12019">
    <property type="entry name" value="GspH"/>
    <property type="match status" value="1"/>
</dbReference>
<keyword evidence="8" id="KW-0472">Membrane</keyword>
<keyword evidence="7" id="KW-1133">Transmembrane helix</keyword>
<keyword evidence="5" id="KW-0997">Cell inner membrane</keyword>
<dbReference type="Proteomes" id="UP001180536">
    <property type="component" value="Unassembled WGS sequence"/>
</dbReference>